<protein>
    <submittedName>
        <fullName evidence="1">Uncharacterized protein</fullName>
    </submittedName>
</protein>
<gene>
    <name evidence="1" type="primary">ORF98529</name>
</gene>
<evidence type="ECO:0000313" key="1">
    <source>
        <dbReference type="EMBL" id="CEK76113.1"/>
    </source>
</evidence>
<dbReference type="AlphaFoldDB" id="A0A0B7A5P4"/>
<name>A0A0B7A5P4_9EUPU</name>
<dbReference type="EMBL" id="HACG01029248">
    <property type="protein sequence ID" value="CEK76113.1"/>
    <property type="molecule type" value="Transcribed_RNA"/>
</dbReference>
<proteinExistence type="predicted"/>
<accession>A0A0B7A5P4</accession>
<sequence>MRSLDEIELSSSIPSSGIFVDCHKLLLTRGQSNHNWATEKNLEVKAASMMLTISCVSLVKEKYG</sequence>
<reference evidence="1" key="1">
    <citation type="submission" date="2014-12" db="EMBL/GenBank/DDBJ databases">
        <title>Insight into the proteome of Arion vulgaris.</title>
        <authorList>
            <person name="Aradska J."/>
            <person name="Bulat T."/>
            <person name="Smidak R."/>
            <person name="Sarate P."/>
            <person name="Gangsoo J."/>
            <person name="Sialana F."/>
            <person name="Bilban M."/>
            <person name="Lubec G."/>
        </authorList>
    </citation>
    <scope>NUCLEOTIDE SEQUENCE</scope>
    <source>
        <tissue evidence="1">Skin</tissue>
    </source>
</reference>
<organism evidence="1">
    <name type="scientific">Arion vulgaris</name>
    <dbReference type="NCBI Taxonomy" id="1028688"/>
    <lineage>
        <taxon>Eukaryota</taxon>
        <taxon>Metazoa</taxon>
        <taxon>Spiralia</taxon>
        <taxon>Lophotrochozoa</taxon>
        <taxon>Mollusca</taxon>
        <taxon>Gastropoda</taxon>
        <taxon>Heterobranchia</taxon>
        <taxon>Euthyneura</taxon>
        <taxon>Panpulmonata</taxon>
        <taxon>Eupulmonata</taxon>
        <taxon>Stylommatophora</taxon>
        <taxon>Helicina</taxon>
        <taxon>Arionoidea</taxon>
        <taxon>Arionidae</taxon>
        <taxon>Arion</taxon>
    </lineage>
</organism>